<evidence type="ECO:0000256" key="2">
    <source>
        <dbReference type="ARBA" id="ARBA00022737"/>
    </source>
</evidence>
<dbReference type="RefSeq" id="WP_177143878.1">
    <property type="nucleotide sequence ID" value="NZ_JACAPU010000011.1"/>
</dbReference>
<reference evidence="4 5" key="1">
    <citation type="submission" date="2020-04" db="EMBL/GenBank/DDBJ databases">
        <title>Molecular characterization of pseudomonads from Agaricus bisporus reveal novel blotch 2 pathogens in Western Europe.</title>
        <authorList>
            <person name="Taparia T."/>
            <person name="Krijger M."/>
            <person name="Haynes E."/>
            <person name="Elpinstone J.G."/>
            <person name="Noble R."/>
            <person name="Van Der Wolf J."/>
        </authorList>
    </citation>
    <scope>NUCLEOTIDE SEQUENCE [LARGE SCALE GENOMIC DNA]</scope>
    <source>
        <strain evidence="4 5">F1001</strain>
    </source>
</reference>
<sequence length="294" mass="31490">MSQVSPPLLISPEALATLMSHTTLNILDATVELPTPSFDMDYRASSGRAGWLQAHIPGAVHADLMEDLADPQATFSFALPPAESLAQALAKLGINANSQVVIYDRTDGFWAARLWWMLRAVGLHARVLDGGFKAWRAAGLPEHQGDETPRAAETLPLEQRPGFWIDRQGVQSVLAGERPGKLVCALSAALFDGSAPSRYARRGHIPGSHNLPARQLLDEQGRYLENEPLKKAIGLELLTSDEPLVLYCGGGISAAAVALALAKVGRDNVLLYDGSLQEWAADSELPMTTGATPA</sequence>
<dbReference type="Proteomes" id="UP000582981">
    <property type="component" value="Unassembled WGS sequence"/>
</dbReference>
<comment type="caution">
    <text evidence="4">The sequence shown here is derived from an EMBL/GenBank/DDBJ whole genome shotgun (WGS) entry which is preliminary data.</text>
</comment>
<evidence type="ECO:0000259" key="3">
    <source>
        <dbReference type="PROSITE" id="PS50206"/>
    </source>
</evidence>
<protein>
    <submittedName>
        <fullName evidence="4">Sulfurtransferase</fullName>
    </submittedName>
</protein>
<proteinExistence type="predicted"/>
<keyword evidence="2" id="KW-0677">Repeat</keyword>
<dbReference type="InterPro" id="IPR001763">
    <property type="entry name" value="Rhodanese-like_dom"/>
</dbReference>
<accession>A0A7Y8BK23</accession>
<dbReference type="Gene3D" id="3.40.250.10">
    <property type="entry name" value="Rhodanese-like domain"/>
    <property type="match status" value="2"/>
</dbReference>
<keyword evidence="1 4" id="KW-0808">Transferase</keyword>
<dbReference type="PANTHER" id="PTHR11364">
    <property type="entry name" value="THIOSULFATE SULFERTANSFERASE"/>
    <property type="match status" value="1"/>
</dbReference>
<evidence type="ECO:0000256" key="1">
    <source>
        <dbReference type="ARBA" id="ARBA00022679"/>
    </source>
</evidence>
<feature type="domain" description="Rhodanese" evidence="3">
    <location>
        <begin position="48"/>
        <end position="144"/>
    </location>
</feature>
<organism evidence="4 5">
    <name type="scientific">Pseudomonas gingeri</name>
    <dbReference type="NCBI Taxonomy" id="117681"/>
    <lineage>
        <taxon>Bacteria</taxon>
        <taxon>Pseudomonadati</taxon>
        <taxon>Pseudomonadota</taxon>
        <taxon>Gammaproteobacteria</taxon>
        <taxon>Pseudomonadales</taxon>
        <taxon>Pseudomonadaceae</taxon>
        <taxon>Pseudomonas</taxon>
    </lineage>
</organism>
<evidence type="ECO:0000313" key="4">
    <source>
        <dbReference type="EMBL" id="NWB46620.1"/>
    </source>
</evidence>
<dbReference type="GO" id="GO:0004792">
    <property type="term" value="F:thiosulfate-cyanide sulfurtransferase activity"/>
    <property type="evidence" value="ECO:0007669"/>
    <property type="project" value="TreeGrafter"/>
</dbReference>
<evidence type="ECO:0000313" key="5">
    <source>
        <dbReference type="Proteomes" id="UP000582981"/>
    </source>
</evidence>
<gene>
    <name evidence="4" type="ORF">HX829_08945</name>
</gene>
<dbReference type="PANTHER" id="PTHR11364:SF27">
    <property type="entry name" value="SULFURTRANSFERASE"/>
    <property type="match status" value="1"/>
</dbReference>
<dbReference type="EMBL" id="JACAPU010000011">
    <property type="protein sequence ID" value="NWB46620.1"/>
    <property type="molecule type" value="Genomic_DNA"/>
</dbReference>
<dbReference type="AlphaFoldDB" id="A0A7Y8BK23"/>
<dbReference type="CDD" id="cd01448">
    <property type="entry name" value="TST_Repeat_1"/>
    <property type="match status" value="1"/>
</dbReference>
<name>A0A7Y8BK23_9PSED</name>
<dbReference type="SUPFAM" id="SSF52821">
    <property type="entry name" value="Rhodanese/Cell cycle control phosphatase"/>
    <property type="match status" value="2"/>
</dbReference>
<feature type="domain" description="Rhodanese" evidence="3">
    <location>
        <begin position="187"/>
        <end position="288"/>
    </location>
</feature>
<dbReference type="Pfam" id="PF00581">
    <property type="entry name" value="Rhodanese"/>
    <property type="match status" value="2"/>
</dbReference>
<dbReference type="InterPro" id="IPR045078">
    <property type="entry name" value="TST/MPST-like"/>
</dbReference>
<dbReference type="SMART" id="SM00450">
    <property type="entry name" value="RHOD"/>
    <property type="match status" value="2"/>
</dbReference>
<dbReference type="PROSITE" id="PS50206">
    <property type="entry name" value="RHODANESE_3"/>
    <property type="match status" value="2"/>
</dbReference>
<dbReference type="InterPro" id="IPR036873">
    <property type="entry name" value="Rhodanese-like_dom_sf"/>
</dbReference>